<name>A0A0E4BKX3_9BRAD</name>
<evidence type="ECO:0000313" key="1">
    <source>
        <dbReference type="EMBL" id="BAR54101.1"/>
    </source>
</evidence>
<dbReference type="EMBL" id="AP014685">
    <property type="protein sequence ID" value="BAR54101.1"/>
    <property type="molecule type" value="Genomic_DNA"/>
</dbReference>
<dbReference type="AlphaFoldDB" id="A0A0E4BKX3"/>
<protein>
    <submittedName>
        <fullName evidence="1">Uncharacterized protein</fullName>
    </submittedName>
</protein>
<organism evidence="1 2">
    <name type="scientific">Bradyrhizobium diazoefficiens</name>
    <dbReference type="NCBI Taxonomy" id="1355477"/>
    <lineage>
        <taxon>Bacteria</taxon>
        <taxon>Pseudomonadati</taxon>
        <taxon>Pseudomonadota</taxon>
        <taxon>Alphaproteobacteria</taxon>
        <taxon>Hyphomicrobiales</taxon>
        <taxon>Nitrobacteraceae</taxon>
        <taxon>Bradyrhizobium</taxon>
    </lineage>
</organism>
<accession>A0A0E4BKX3</accession>
<evidence type="ECO:0000313" key="2">
    <source>
        <dbReference type="Proteomes" id="UP000063308"/>
    </source>
</evidence>
<reference evidence="1 2" key="1">
    <citation type="submission" date="2014-11" db="EMBL/GenBank/DDBJ databases">
        <title>Symbiosis island explosion on the genome of extra-slow-growing strains of soybean bradyrhizobia with massive insertion sequences.</title>
        <authorList>
            <person name="Iida T."/>
            <person name="Minamisawa K."/>
        </authorList>
    </citation>
    <scope>NUCLEOTIDE SEQUENCE [LARGE SCALE GENOMIC DNA]</scope>
    <source>
        <strain evidence="1 2">NK6</strain>
    </source>
</reference>
<dbReference type="Proteomes" id="UP000063308">
    <property type="component" value="Chromosome"/>
</dbReference>
<gene>
    <name evidence="1" type="ORF">NK6_916</name>
</gene>
<sequence length="33" mass="3868">MEKLKENRKPDDQLIYNSVVEALKALEAVRPRI</sequence>
<proteinExistence type="predicted"/>